<dbReference type="InterPro" id="IPR006629">
    <property type="entry name" value="LITAF"/>
</dbReference>
<evidence type="ECO:0000256" key="1">
    <source>
        <dbReference type="ARBA" id="ARBA00004125"/>
    </source>
</evidence>
<comment type="caution">
    <text evidence="10">The sequence shown here is derived from an EMBL/GenBank/DDBJ whole genome shotgun (WGS) entry which is preliminary data.</text>
</comment>
<comment type="subcellular location">
    <subcellularLocation>
        <location evidence="1">Endosome membrane</location>
        <topology evidence="1">Peripheral membrane protein</topology>
        <orientation evidence="1">Cytoplasmic side</orientation>
    </subcellularLocation>
    <subcellularLocation>
        <location evidence="2">Late endosome membrane</location>
    </subcellularLocation>
    <subcellularLocation>
        <location evidence="3">Lysosome membrane</location>
        <topology evidence="3">Peripheral membrane protein</topology>
        <orientation evidence="3">Cytoplasmic side</orientation>
    </subcellularLocation>
</comment>
<dbReference type="PANTHER" id="PTHR23292:SF45">
    <property type="entry name" value="LIPOPOLYSACCHARIDE-INDUCED TUMOR NECROSIS FACTOR-ALPHA FACTOR HOMOLOG"/>
    <property type="match status" value="1"/>
</dbReference>
<name>A0AAD7WYD4_9TELE</name>
<reference evidence="10" key="1">
    <citation type="journal article" date="2023" name="Science">
        <title>Genome structures resolve the early diversification of teleost fishes.</title>
        <authorList>
            <person name="Parey E."/>
            <person name="Louis A."/>
            <person name="Montfort J."/>
            <person name="Bouchez O."/>
            <person name="Roques C."/>
            <person name="Iampietro C."/>
            <person name="Lluch J."/>
            <person name="Castinel A."/>
            <person name="Donnadieu C."/>
            <person name="Desvignes T."/>
            <person name="Floi Bucao C."/>
            <person name="Jouanno E."/>
            <person name="Wen M."/>
            <person name="Mejri S."/>
            <person name="Dirks R."/>
            <person name="Jansen H."/>
            <person name="Henkel C."/>
            <person name="Chen W.J."/>
            <person name="Zahm M."/>
            <person name="Cabau C."/>
            <person name="Klopp C."/>
            <person name="Thompson A.W."/>
            <person name="Robinson-Rechavi M."/>
            <person name="Braasch I."/>
            <person name="Lecointre G."/>
            <person name="Bobe J."/>
            <person name="Postlethwait J.H."/>
            <person name="Berthelot C."/>
            <person name="Roest Crollius H."/>
            <person name="Guiguen Y."/>
        </authorList>
    </citation>
    <scope>NUCLEOTIDE SEQUENCE</scope>
    <source>
        <strain evidence="10">NC1722</strain>
    </source>
</reference>
<feature type="transmembrane region" description="Helical" evidence="8">
    <location>
        <begin position="119"/>
        <end position="141"/>
    </location>
</feature>
<feature type="domain" description="LITAF" evidence="9">
    <location>
        <begin position="79"/>
        <end position="163"/>
    </location>
</feature>
<dbReference type="PANTHER" id="PTHR23292">
    <property type="entry name" value="LIPOPOLYSACCHARIDE-INDUCED TUMOR NECROSIS FACTOR-ALPHA FACTOR"/>
    <property type="match status" value="1"/>
</dbReference>
<keyword evidence="8" id="KW-0812">Transmembrane</keyword>
<evidence type="ECO:0000256" key="8">
    <source>
        <dbReference type="SAM" id="Phobius"/>
    </source>
</evidence>
<sequence>MLPSDLYLWAFSNIRDATPMAAKVSQKENVGNISINVNAGPTEPQSPPPYQPQFQLQPQFSQVTHPVQVHSQPVFIQPAAQGVVIVSNNLGDTSCMTTCNNCHRRVTTRVIYKSGTFSWVMCFVFIFFGCFCGCCLLPFFMETFQDAHHSCPECHNNLYVHKRM</sequence>
<dbReference type="Pfam" id="PF10601">
    <property type="entry name" value="zf-LITAF-like"/>
    <property type="match status" value="1"/>
</dbReference>
<evidence type="ECO:0000313" key="10">
    <source>
        <dbReference type="EMBL" id="KAJ8413565.1"/>
    </source>
</evidence>
<dbReference type="SMART" id="SM00714">
    <property type="entry name" value="LITAF"/>
    <property type="match status" value="1"/>
</dbReference>
<dbReference type="InterPro" id="IPR037519">
    <property type="entry name" value="LITAF_fam"/>
</dbReference>
<proteinExistence type="inferred from homology"/>
<keyword evidence="11" id="KW-1185">Reference proteome</keyword>
<dbReference type="GO" id="GO:0098574">
    <property type="term" value="C:cytoplasmic side of lysosomal membrane"/>
    <property type="evidence" value="ECO:0007669"/>
    <property type="project" value="TreeGrafter"/>
</dbReference>
<gene>
    <name evidence="10" type="ORF">AAFF_G00080720</name>
</gene>
<evidence type="ECO:0000256" key="3">
    <source>
        <dbReference type="ARBA" id="ARBA00004630"/>
    </source>
</evidence>
<evidence type="ECO:0000313" key="11">
    <source>
        <dbReference type="Proteomes" id="UP001221898"/>
    </source>
</evidence>
<dbReference type="EMBL" id="JAINUG010000015">
    <property type="protein sequence ID" value="KAJ8413565.1"/>
    <property type="molecule type" value="Genomic_DNA"/>
</dbReference>
<dbReference type="GO" id="GO:0098560">
    <property type="term" value="C:cytoplasmic side of late endosome membrane"/>
    <property type="evidence" value="ECO:0007669"/>
    <property type="project" value="TreeGrafter"/>
</dbReference>
<dbReference type="Proteomes" id="UP001221898">
    <property type="component" value="Unassembled WGS sequence"/>
</dbReference>
<organism evidence="10 11">
    <name type="scientific">Aldrovandia affinis</name>
    <dbReference type="NCBI Taxonomy" id="143900"/>
    <lineage>
        <taxon>Eukaryota</taxon>
        <taxon>Metazoa</taxon>
        <taxon>Chordata</taxon>
        <taxon>Craniata</taxon>
        <taxon>Vertebrata</taxon>
        <taxon>Euteleostomi</taxon>
        <taxon>Actinopterygii</taxon>
        <taxon>Neopterygii</taxon>
        <taxon>Teleostei</taxon>
        <taxon>Notacanthiformes</taxon>
        <taxon>Halosauridae</taxon>
        <taxon>Aldrovandia</taxon>
    </lineage>
</organism>
<protein>
    <recommendedName>
        <fullName evidence="9">LITAF domain-containing protein</fullName>
    </recommendedName>
</protein>
<evidence type="ECO:0000256" key="5">
    <source>
        <dbReference type="ARBA" id="ARBA00022723"/>
    </source>
</evidence>
<keyword evidence="5" id="KW-0479">Metal-binding</keyword>
<keyword evidence="7 8" id="KW-0472">Membrane</keyword>
<comment type="similarity">
    <text evidence="4">Belongs to the CDIP1/LITAF family.</text>
</comment>
<evidence type="ECO:0000256" key="4">
    <source>
        <dbReference type="ARBA" id="ARBA00005975"/>
    </source>
</evidence>
<keyword evidence="8" id="KW-1133">Transmembrane helix</keyword>
<evidence type="ECO:0000259" key="9">
    <source>
        <dbReference type="PROSITE" id="PS51837"/>
    </source>
</evidence>
<dbReference type="PROSITE" id="PS51837">
    <property type="entry name" value="LITAF"/>
    <property type="match status" value="1"/>
</dbReference>
<keyword evidence="6" id="KW-0862">Zinc</keyword>
<accession>A0AAD7WYD4</accession>
<evidence type="ECO:0000256" key="6">
    <source>
        <dbReference type="ARBA" id="ARBA00022833"/>
    </source>
</evidence>
<dbReference type="GO" id="GO:0008270">
    <property type="term" value="F:zinc ion binding"/>
    <property type="evidence" value="ECO:0007669"/>
    <property type="project" value="TreeGrafter"/>
</dbReference>
<evidence type="ECO:0000256" key="7">
    <source>
        <dbReference type="ARBA" id="ARBA00023136"/>
    </source>
</evidence>
<dbReference type="GO" id="GO:0005634">
    <property type="term" value="C:nucleus"/>
    <property type="evidence" value="ECO:0007669"/>
    <property type="project" value="TreeGrafter"/>
</dbReference>
<evidence type="ECO:0000256" key="2">
    <source>
        <dbReference type="ARBA" id="ARBA00004414"/>
    </source>
</evidence>
<dbReference type="AlphaFoldDB" id="A0AAD7WYD4"/>